<dbReference type="EMBL" id="LN860618">
    <property type="protein sequence ID" value="CDQ07566.1"/>
    <property type="molecule type" value="Genomic_DNA"/>
</dbReference>
<organism evidence="1">
    <name type="scientific">Brugia malayi</name>
    <name type="common">Filarial nematode worm</name>
    <dbReference type="NCBI Taxonomy" id="6279"/>
    <lineage>
        <taxon>Eukaryota</taxon>
        <taxon>Metazoa</taxon>
        <taxon>Ecdysozoa</taxon>
        <taxon>Nematoda</taxon>
        <taxon>Chromadorea</taxon>
        <taxon>Rhabditida</taxon>
        <taxon>Spirurina</taxon>
        <taxon>Spiruromorpha</taxon>
        <taxon>Filarioidea</taxon>
        <taxon>Onchocercidae</taxon>
        <taxon>Brugia</taxon>
    </lineage>
</organism>
<dbReference type="AlphaFoldDB" id="A0A1I9GAE0"/>
<proteinExistence type="predicted"/>
<reference evidence="1" key="1">
    <citation type="journal article" date="2007" name="Science">
        <title>Draft genome of the filarial nematode parasite Brugia malayi.</title>
        <authorList>
            <person name="Ghedin E."/>
            <person name="Wang S."/>
            <person name="Spiro D."/>
            <person name="Caler E."/>
            <person name="Zhao Q."/>
            <person name="Crabtree J."/>
            <person name="Allen J.E."/>
            <person name="Delcher A.L."/>
            <person name="Guiliano D.B."/>
            <person name="Miranda-Saavedra D."/>
            <person name="Angiuoli S.V."/>
            <person name="Creasy T."/>
            <person name="Amedeo P."/>
            <person name="Haas B."/>
            <person name="El-Sayed N.M."/>
            <person name="Wortman J.R."/>
            <person name="Feldblyum T."/>
            <person name="Tallon L."/>
            <person name="Schatz M."/>
            <person name="Shumway M."/>
            <person name="Koo H."/>
            <person name="Salzberg S.L."/>
            <person name="Schobel S."/>
            <person name="Pertea M."/>
            <person name="Pop M."/>
            <person name="White O."/>
            <person name="Barton G.J."/>
            <person name="Carlow C.K."/>
            <person name="Crawford M.J."/>
            <person name="Daub J."/>
            <person name="Dimmic M.W."/>
            <person name="Estes C.F."/>
            <person name="Foster J.M."/>
            <person name="Ganatra M."/>
            <person name="Gregory W.F."/>
            <person name="Johnson N.M."/>
            <person name="Jin J."/>
            <person name="Komuniecki R."/>
            <person name="Korf I."/>
            <person name="Kumar S."/>
            <person name="Laney S."/>
            <person name="Li B.W."/>
            <person name="Li W."/>
            <person name="Lindblom T.H."/>
            <person name="Lustigman S."/>
            <person name="Ma D."/>
            <person name="Maina C.V."/>
            <person name="Martin D.M."/>
            <person name="McCarter J.P."/>
            <person name="McReynolds L."/>
            <person name="Mitreva M."/>
            <person name="Nutman T.B."/>
            <person name="Parkinson J."/>
            <person name="Peregrin-Alvarez J.M."/>
            <person name="Poole C."/>
            <person name="Ren Q."/>
            <person name="Saunders L."/>
            <person name="Sluder A.E."/>
            <person name="Smith K."/>
            <person name="Stanke M."/>
            <person name="Unnasch T.R."/>
            <person name="Ware J."/>
            <person name="Wei A.D."/>
            <person name="Weil G."/>
            <person name="Williams D.J."/>
            <person name="Zhang Y."/>
            <person name="Williams S.A."/>
            <person name="Fraser-Liggett C."/>
            <person name="Slatko B."/>
            <person name="Blaxter M.L."/>
            <person name="Scott A.L."/>
        </authorList>
    </citation>
    <scope>NUCLEOTIDE SEQUENCE</scope>
    <source>
        <strain evidence="1">FR3</strain>
    </source>
</reference>
<accession>A0A1I9GAE0</accession>
<feature type="non-terminal residue" evidence="1">
    <location>
        <position position="144"/>
    </location>
</feature>
<evidence type="ECO:0000313" key="1">
    <source>
        <dbReference type="EMBL" id="CDQ07566.1"/>
    </source>
</evidence>
<sequence>MYCFSSFAPSKRIKEGERFPTQLCWGPWGCYVTVLRETIKWDLSELWCSRGARAKKASLPPPLGKFSSDFRGFSRWAIKDGIADSQPRASGYKDPPRGKLLRLEGPREEAEGRAPQSALSEETSAGWWVVSFVWGEGKQCLLAY</sequence>
<reference evidence="1" key="2">
    <citation type="submission" date="2012-12" db="EMBL/GenBank/DDBJ databases">
        <authorList>
            <consortium name="WormBase Consortium"/>
            <person name="Ghedin E."/>
            <person name="Paulini M."/>
        </authorList>
    </citation>
    <scope>NUCLEOTIDE SEQUENCE</scope>
    <source>
        <strain evidence="1">FR3</strain>
    </source>
</reference>
<gene>
    <name evidence="1" type="primary">Bm11886</name>
    <name evidence="1" type="ORF">BM_Bm11886</name>
</gene>
<protein>
    <submittedName>
        <fullName evidence="1">Bm11886</fullName>
    </submittedName>
</protein>
<name>A0A1I9GAE0_BRUMA</name>